<protein>
    <submittedName>
        <fullName evidence="2">Pimeloyl-ACP methyl ester carboxylesterase</fullName>
    </submittedName>
</protein>
<dbReference type="Proteomes" id="UP000256388">
    <property type="component" value="Unassembled WGS sequence"/>
</dbReference>
<gene>
    <name evidence="2" type="ORF">DFR64_2884</name>
</gene>
<dbReference type="RefSeq" id="WP_116226139.1">
    <property type="nucleotide sequence ID" value="NZ_AP018437.1"/>
</dbReference>
<organism evidence="2 3">
    <name type="scientific">Pelolinea submarina</name>
    <dbReference type="NCBI Taxonomy" id="913107"/>
    <lineage>
        <taxon>Bacteria</taxon>
        <taxon>Bacillati</taxon>
        <taxon>Chloroflexota</taxon>
        <taxon>Anaerolineae</taxon>
        <taxon>Anaerolineales</taxon>
        <taxon>Anaerolineaceae</taxon>
        <taxon>Pelolinea</taxon>
    </lineage>
</organism>
<proteinExistence type="predicted"/>
<dbReference type="OrthoDB" id="151598at2"/>
<keyword evidence="3" id="KW-1185">Reference proteome</keyword>
<feature type="domain" description="AB hydrolase-1" evidence="1">
    <location>
        <begin position="19"/>
        <end position="239"/>
    </location>
</feature>
<dbReference type="PANTHER" id="PTHR43798">
    <property type="entry name" value="MONOACYLGLYCEROL LIPASE"/>
    <property type="match status" value="1"/>
</dbReference>
<dbReference type="EMBL" id="QUMS01000005">
    <property type="protein sequence ID" value="REG05480.1"/>
    <property type="molecule type" value="Genomic_DNA"/>
</dbReference>
<sequence>MEKPILFCRESGEKQQETILFLHAGGLSGKSWLPVMERLPEFHCLAPDLPGQGGSRGIPFSFEACVDGCVRLIHERVPNQKVHLAALSLGGPAAFSLLGKYPDLIDHVLISGCSGQIPAWQTRLAKSSLWTYRLFKPQTLARLTLQQQGIPVEYRALVEEDLAQSTDPNFMRPMLDALSRWELPHDISQPLLLVVGEKEPRAARRFTQHYLAKYPHASGLLAPGMRHAWSLQDPDAFAELLRAWLRDCPLPQGYQPLG</sequence>
<dbReference type="Pfam" id="PF12697">
    <property type="entry name" value="Abhydrolase_6"/>
    <property type="match status" value="1"/>
</dbReference>
<evidence type="ECO:0000313" key="3">
    <source>
        <dbReference type="Proteomes" id="UP000256388"/>
    </source>
</evidence>
<dbReference type="InterPro" id="IPR000073">
    <property type="entry name" value="AB_hydrolase_1"/>
</dbReference>
<dbReference type="InterPro" id="IPR029058">
    <property type="entry name" value="AB_hydrolase_fold"/>
</dbReference>
<reference evidence="2 3" key="1">
    <citation type="submission" date="2018-08" db="EMBL/GenBank/DDBJ databases">
        <title>Genomic Encyclopedia of Type Strains, Phase IV (KMG-IV): sequencing the most valuable type-strain genomes for metagenomic binning, comparative biology and taxonomic classification.</title>
        <authorList>
            <person name="Goeker M."/>
        </authorList>
    </citation>
    <scope>NUCLEOTIDE SEQUENCE [LARGE SCALE GENOMIC DNA]</scope>
    <source>
        <strain evidence="2 3">DSM 23923</strain>
    </source>
</reference>
<name>A0A347ZWQ6_9CHLR</name>
<dbReference type="SUPFAM" id="SSF53474">
    <property type="entry name" value="alpha/beta-Hydrolases"/>
    <property type="match status" value="1"/>
</dbReference>
<comment type="caution">
    <text evidence="2">The sequence shown here is derived from an EMBL/GenBank/DDBJ whole genome shotgun (WGS) entry which is preliminary data.</text>
</comment>
<dbReference type="InterPro" id="IPR050266">
    <property type="entry name" value="AB_hydrolase_sf"/>
</dbReference>
<dbReference type="Gene3D" id="3.40.50.1820">
    <property type="entry name" value="alpha/beta hydrolase"/>
    <property type="match status" value="1"/>
</dbReference>
<evidence type="ECO:0000313" key="2">
    <source>
        <dbReference type="EMBL" id="REG05480.1"/>
    </source>
</evidence>
<dbReference type="AlphaFoldDB" id="A0A347ZWQ6"/>
<accession>A0A347ZWQ6</accession>
<evidence type="ECO:0000259" key="1">
    <source>
        <dbReference type="Pfam" id="PF12697"/>
    </source>
</evidence>